<dbReference type="PROSITE" id="PS50977">
    <property type="entry name" value="HTH_TETR_2"/>
    <property type="match status" value="1"/>
</dbReference>
<proteinExistence type="predicted"/>
<evidence type="ECO:0000256" key="3">
    <source>
        <dbReference type="ARBA" id="ARBA00023163"/>
    </source>
</evidence>
<keyword evidence="3" id="KW-0804">Transcription</keyword>
<dbReference type="SUPFAM" id="SSF46689">
    <property type="entry name" value="Homeodomain-like"/>
    <property type="match status" value="1"/>
</dbReference>
<feature type="domain" description="HTH tetR-type" evidence="6">
    <location>
        <begin position="21"/>
        <end position="81"/>
    </location>
</feature>
<keyword evidence="2 4" id="KW-0238">DNA-binding</keyword>
<evidence type="ECO:0000313" key="8">
    <source>
        <dbReference type="Proteomes" id="UP000823854"/>
    </source>
</evidence>
<comment type="caution">
    <text evidence="7">The sequence shown here is derived from an EMBL/GenBank/DDBJ whole genome shotgun (WGS) entry which is preliminary data.</text>
</comment>
<keyword evidence="1" id="KW-0805">Transcription regulation</keyword>
<feature type="DNA-binding region" description="H-T-H motif" evidence="4">
    <location>
        <begin position="44"/>
        <end position="63"/>
    </location>
</feature>
<organism evidence="7 8">
    <name type="scientific">Candidatus Brachybacterium intestinipullorum</name>
    <dbReference type="NCBI Taxonomy" id="2838512"/>
    <lineage>
        <taxon>Bacteria</taxon>
        <taxon>Bacillati</taxon>
        <taxon>Actinomycetota</taxon>
        <taxon>Actinomycetes</taxon>
        <taxon>Micrococcales</taxon>
        <taxon>Dermabacteraceae</taxon>
        <taxon>Brachybacterium</taxon>
    </lineage>
</organism>
<gene>
    <name evidence="7" type="ORF">H9932_04560</name>
</gene>
<dbReference type="PRINTS" id="PR00455">
    <property type="entry name" value="HTHTETR"/>
</dbReference>
<dbReference type="PANTHER" id="PTHR47506:SF6">
    <property type="entry name" value="HTH-TYPE TRANSCRIPTIONAL REPRESSOR NEMR"/>
    <property type="match status" value="1"/>
</dbReference>
<dbReference type="GO" id="GO:0003677">
    <property type="term" value="F:DNA binding"/>
    <property type="evidence" value="ECO:0007669"/>
    <property type="project" value="UniProtKB-UniRule"/>
</dbReference>
<dbReference type="Gene3D" id="1.10.357.10">
    <property type="entry name" value="Tetracycline Repressor, domain 2"/>
    <property type="match status" value="1"/>
</dbReference>
<reference evidence="7" key="1">
    <citation type="journal article" date="2021" name="PeerJ">
        <title>Extensive microbial diversity within the chicken gut microbiome revealed by metagenomics and culture.</title>
        <authorList>
            <person name="Gilroy R."/>
            <person name="Ravi A."/>
            <person name="Getino M."/>
            <person name="Pursley I."/>
            <person name="Horton D.L."/>
            <person name="Alikhan N.F."/>
            <person name="Baker D."/>
            <person name="Gharbi K."/>
            <person name="Hall N."/>
            <person name="Watson M."/>
            <person name="Adriaenssens E.M."/>
            <person name="Foster-Nyarko E."/>
            <person name="Jarju S."/>
            <person name="Secka A."/>
            <person name="Antonio M."/>
            <person name="Oren A."/>
            <person name="Chaudhuri R.R."/>
            <person name="La Ragione R."/>
            <person name="Hildebrand F."/>
            <person name="Pallen M.J."/>
        </authorList>
    </citation>
    <scope>NUCLEOTIDE SEQUENCE</scope>
    <source>
        <strain evidence="7">CHK130-7132</strain>
    </source>
</reference>
<protein>
    <submittedName>
        <fullName evidence="7">TetR/AcrR family transcriptional regulator</fullName>
    </submittedName>
</protein>
<dbReference type="InterPro" id="IPR036271">
    <property type="entry name" value="Tet_transcr_reg_TetR-rel_C_sf"/>
</dbReference>
<sequence length="215" mass="23362">MSFPAHYERPPEHPRGRRDGEGTRERLLEVAAAHISAAGFHKMSIASVAKDAGVSQSGLLHHFRSKAALLSAVLEQRESEDNLFLFGDGEVPLGWDAFDALVSLSARNSTRPEMVQLFVRIAAEATDPAHPAHDWLARHYSGLRAWLSDAIDRGIAEGTMKEELPKAATISTAIAVLDGLQQQWVLDSEAVAMTGGVRAYVRGLKMLWGIGPESS</sequence>
<accession>A0A9D2THF4</accession>
<dbReference type="SUPFAM" id="SSF48498">
    <property type="entry name" value="Tetracyclin repressor-like, C-terminal domain"/>
    <property type="match status" value="1"/>
</dbReference>
<evidence type="ECO:0000313" key="7">
    <source>
        <dbReference type="EMBL" id="HJC68938.1"/>
    </source>
</evidence>
<reference evidence="7" key="2">
    <citation type="submission" date="2021-04" db="EMBL/GenBank/DDBJ databases">
        <authorList>
            <person name="Gilroy R."/>
        </authorList>
    </citation>
    <scope>NUCLEOTIDE SEQUENCE</scope>
    <source>
        <strain evidence="7">CHK130-7132</strain>
    </source>
</reference>
<evidence type="ECO:0000259" key="6">
    <source>
        <dbReference type="PROSITE" id="PS50977"/>
    </source>
</evidence>
<name>A0A9D2THF4_9MICO</name>
<dbReference type="PANTHER" id="PTHR47506">
    <property type="entry name" value="TRANSCRIPTIONAL REGULATORY PROTEIN"/>
    <property type="match status" value="1"/>
</dbReference>
<dbReference type="InterPro" id="IPR001647">
    <property type="entry name" value="HTH_TetR"/>
</dbReference>
<dbReference type="Pfam" id="PF00440">
    <property type="entry name" value="TetR_N"/>
    <property type="match status" value="1"/>
</dbReference>
<dbReference type="AlphaFoldDB" id="A0A9D2THF4"/>
<dbReference type="EMBL" id="DWWC01000092">
    <property type="protein sequence ID" value="HJC68938.1"/>
    <property type="molecule type" value="Genomic_DNA"/>
</dbReference>
<evidence type="ECO:0000256" key="4">
    <source>
        <dbReference type="PROSITE-ProRule" id="PRU00335"/>
    </source>
</evidence>
<evidence type="ECO:0000256" key="5">
    <source>
        <dbReference type="SAM" id="MobiDB-lite"/>
    </source>
</evidence>
<feature type="region of interest" description="Disordered" evidence="5">
    <location>
        <begin position="1"/>
        <end position="22"/>
    </location>
</feature>
<dbReference type="InterPro" id="IPR009057">
    <property type="entry name" value="Homeodomain-like_sf"/>
</dbReference>
<evidence type="ECO:0000256" key="1">
    <source>
        <dbReference type="ARBA" id="ARBA00023015"/>
    </source>
</evidence>
<evidence type="ECO:0000256" key="2">
    <source>
        <dbReference type="ARBA" id="ARBA00023125"/>
    </source>
</evidence>
<dbReference type="Proteomes" id="UP000823854">
    <property type="component" value="Unassembled WGS sequence"/>
</dbReference>